<organism evidence="3 4">
    <name type="scientific">Aphanomyces euteiches</name>
    <dbReference type="NCBI Taxonomy" id="100861"/>
    <lineage>
        <taxon>Eukaryota</taxon>
        <taxon>Sar</taxon>
        <taxon>Stramenopiles</taxon>
        <taxon>Oomycota</taxon>
        <taxon>Saprolegniomycetes</taxon>
        <taxon>Saprolegniales</taxon>
        <taxon>Verrucalvaceae</taxon>
        <taxon>Aphanomyces</taxon>
    </lineage>
</organism>
<dbReference type="Proteomes" id="UP000481153">
    <property type="component" value="Unassembled WGS sequence"/>
</dbReference>
<dbReference type="VEuPathDB" id="FungiDB:AeMF1_010024"/>
<dbReference type="CDD" id="cd09272">
    <property type="entry name" value="RNase_HI_RT_Ty1"/>
    <property type="match status" value="1"/>
</dbReference>
<reference evidence="3 4" key="1">
    <citation type="submission" date="2019-07" db="EMBL/GenBank/DDBJ databases">
        <title>Genomics analysis of Aphanomyces spp. identifies a new class of oomycete effector associated with host adaptation.</title>
        <authorList>
            <person name="Gaulin E."/>
        </authorList>
    </citation>
    <scope>NUCLEOTIDE SEQUENCE [LARGE SCALE GENOMIC DNA]</scope>
    <source>
        <strain evidence="3 4">ATCC 201684</strain>
    </source>
</reference>
<dbReference type="Pfam" id="PF07727">
    <property type="entry name" value="RVT_2"/>
    <property type="match status" value="1"/>
</dbReference>
<dbReference type="AlphaFoldDB" id="A0A6G0X235"/>
<dbReference type="InterPro" id="IPR043502">
    <property type="entry name" value="DNA/RNA_pol_sf"/>
</dbReference>
<evidence type="ECO:0000256" key="1">
    <source>
        <dbReference type="SAM" id="MobiDB-lite"/>
    </source>
</evidence>
<accession>A0A6G0X235</accession>
<comment type="caution">
    <text evidence="3">The sequence shown here is derived from an EMBL/GenBank/DDBJ whole genome shotgun (WGS) entry which is preliminary data.</text>
</comment>
<dbReference type="InterPro" id="IPR013103">
    <property type="entry name" value="RVT_2"/>
</dbReference>
<dbReference type="SUPFAM" id="SSF56672">
    <property type="entry name" value="DNA/RNA polymerases"/>
    <property type="match status" value="1"/>
</dbReference>
<protein>
    <recommendedName>
        <fullName evidence="2">Reverse transcriptase Ty1/copia-type domain-containing protein</fullName>
    </recommendedName>
</protein>
<dbReference type="PANTHER" id="PTHR11439">
    <property type="entry name" value="GAG-POL-RELATED RETROTRANSPOSON"/>
    <property type="match status" value="1"/>
</dbReference>
<gene>
    <name evidence="3" type="ORF">Ae201684_009138</name>
</gene>
<keyword evidence="4" id="KW-1185">Reference proteome</keyword>
<dbReference type="EMBL" id="VJMJ01000118">
    <property type="protein sequence ID" value="KAF0733960.1"/>
    <property type="molecule type" value="Genomic_DNA"/>
</dbReference>
<evidence type="ECO:0000313" key="4">
    <source>
        <dbReference type="Proteomes" id="UP000481153"/>
    </source>
</evidence>
<sequence length="489" mass="55070">MQIAQGGYVALVMTIADPKTPHEALSGPNAARWREAMQVEIDNLIENGTWQLVDLPRDTNVVSNKWVFKVKYDSKGDVEKFKARLVARGFSQQYGVDYTETYSPVIKQQSVRLILALGTFFGEEIEHMDVPQAFVKAGLDTDIYVEIPAMVPGDPSTQAFKLLKSLYGLKQSGRMRHTDIDATLLEIGLSKSLLDPCIYYNWSTHGLTVLGLYVDVIIVFSQDHEYLDAIRLRLEQRYQVKSLGDVKRILGINEHHKDGALFLEQTKLIKESLENNDMKDCHPQSSPLPLDHKMTEDGQPSTMSSSKMREIIGSLQWLAGCTRPDIAFATSLPSRFLNAPNEHHERAIKRILRYLQGTKHYGLEIKTDGANEMHVFTDADWAGDKSNRRSTTGCIVEVYGAIIHWFSKQQATVALSTMEAEYIAASVGTQEALWLQKLMMELGLEEQGSAVSLWCDNQSIGSEEYGKRHLIDESQAHGHKVPLYPRRGK</sequence>
<name>A0A6G0X235_9STRA</name>
<dbReference type="PANTHER" id="PTHR11439:SF483">
    <property type="entry name" value="PEPTIDE SYNTHASE GLIP-LIKE, PUTATIVE (AFU_ORTHOLOGUE AFUA_3G12920)-RELATED"/>
    <property type="match status" value="1"/>
</dbReference>
<evidence type="ECO:0000313" key="3">
    <source>
        <dbReference type="EMBL" id="KAF0733960.1"/>
    </source>
</evidence>
<feature type="domain" description="Reverse transcriptase Ty1/copia-type" evidence="2">
    <location>
        <begin position="47"/>
        <end position="288"/>
    </location>
</feature>
<evidence type="ECO:0000259" key="2">
    <source>
        <dbReference type="Pfam" id="PF07727"/>
    </source>
</evidence>
<feature type="region of interest" description="Disordered" evidence="1">
    <location>
        <begin position="278"/>
        <end position="304"/>
    </location>
</feature>
<proteinExistence type="predicted"/>